<evidence type="ECO:0000313" key="16">
    <source>
        <dbReference type="Proteomes" id="UP000244174"/>
    </source>
</evidence>
<dbReference type="SUPFAM" id="SSF47203">
    <property type="entry name" value="Acyl-CoA dehydrogenase C-terminal domain-like"/>
    <property type="match status" value="1"/>
</dbReference>
<dbReference type="Gene3D" id="1.20.140.10">
    <property type="entry name" value="Butyryl-CoA Dehydrogenase, subunit A, domain 3"/>
    <property type="match status" value="1"/>
</dbReference>
<dbReference type="GO" id="GO:0033539">
    <property type="term" value="P:fatty acid beta-oxidation using acyl-CoA dehydrogenase"/>
    <property type="evidence" value="ECO:0007669"/>
    <property type="project" value="TreeGrafter"/>
</dbReference>
<gene>
    <name evidence="15" type="ORF">C8P64_0513</name>
</gene>
<dbReference type="PANTHER" id="PTHR42807:SF1">
    <property type="entry name" value="GLUTARYL-COA DEHYDROGENASE, MITOCHONDRIAL"/>
    <property type="match status" value="1"/>
</dbReference>
<keyword evidence="4 11" id="KW-0274">FAD</keyword>
<comment type="caution">
    <text evidence="15">The sequence shown here is derived from an EMBL/GenBank/DDBJ whole genome shotgun (WGS) entry which is preliminary data.</text>
</comment>
<keyword evidence="6 11" id="KW-0560">Oxidoreductase</keyword>
<dbReference type="InterPro" id="IPR006089">
    <property type="entry name" value="Acyl-CoA_DH_CS"/>
</dbReference>
<reference evidence="15 16" key="1">
    <citation type="submission" date="2018-04" db="EMBL/GenBank/DDBJ databases">
        <title>Genomic Encyclopedia of Archaeal and Bacterial Type Strains, Phase II (KMG-II): from individual species to whole genera.</title>
        <authorList>
            <person name="Goeker M."/>
        </authorList>
    </citation>
    <scope>NUCLEOTIDE SEQUENCE [LARGE SCALE GENOMIC DNA]</scope>
    <source>
        <strain evidence="15 16">DSM 23082</strain>
    </source>
</reference>
<keyword evidence="16" id="KW-1185">Reference proteome</keyword>
<evidence type="ECO:0000256" key="7">
    <source>
        <dbReference type="ARBA" id="ARBA00037899"/>
    </source>
</evidence>
<dbReference type="InterPro" id="IPR013786">
    <property type="entry name" value="AcylCoA_DH/ox_N"/>
</dbReference>
<dbReference type="GO" id="GO:0046949">
    <property type="term" value="P:fatty-acyl-CoA biosynthetic process"/>
    <property type="evidence" value="ECO:0007669"/>
    <property type="project" value="TreeGrafter"/>
</dbReference>
<protein>
    <recommendedName>
        <fullName evidence="9">glutaryl-CoA dehydrogenase (ETF)</fullName>
        <ecNumber evidence="9">1.3.8.6</ecNumber>
    </recommendedName>
</protein>
<dbReference type="InterPro" id="IPR009075">
    <property type="entry name" value="AcylCo_DH/oxidase_C"/>
</dbReference>
<dbReference type="FunFam" id="1.10.540.10:FF:000002">
    <property type="entry name" value="Acyl-CoA dehydrogenase FadE19"/>
    <property type="match status" value="1"/>
</dbReference>
<dbReference type="PANTHER" id="PTHR42807">
    <property type="entry name" value="GLUTARYL-COA DEHYDROGENASE, MITOCHONDRIAL"/>
    <property type="match status" value="1"/>
</dbReference>
<dbReference type="GO" id="GO:0050660">
    <property type="term" value="F:flavin adenine dinucleotide binding"/>
    <property type="evidence" value="ECO:0007669"/>
    <property type="project" value="InterPro"/>
</dbReference>
<feature type="domain" description="Acyl-CoA dehydrogenase/oxidase N-terminal" evidence="14">
    <location>
        <begin position="51"/>
        <end position="163"/>
    </location>
</feature>
<dbReference type="Pfam" id="PF02770">
    <property type="entry name" value="Acyl-CoA_dh_M"/>
    <property type="match status" value="1"/>
</dbReference>
<name>A0A2T6AL34_9FLAO</name>
<keyword evidence="5" id="KW-0809">Transit peptide</keyword>
<evidence type="ECO:0000256" key="8">
    <source>
        <dbReference type="ARBA" id="ARBA00037927"/>
    </source>
</evidence>
<dbReference type="InterPro" id="IPR052033">
    <property type="entry name" value="Glutaryl-CoA_DH_mitochondrial"/>
</dbReference>
<evidence type="ECO:0000259" key="13">
    <source>
        <dbReference type="Pfam" id="PF02770"/>
    </source>
</evidence>
<evidence type="ECO:0000256" key="3">
    <source>
        <dbReference type="ARBA" id="ARBA00022630"/>
    </source>
</evidence>
<comment type="cofactor">
    <cofactor evidence="1 11">
        <name>FAD</name>
        <dbReference type="ChEBI" id="CHEBI:57692"/>
    </cofactor>
</comment>
<evidence type="ECO:0000313" key="15">
    <source>
        <dbReference type="EMBL" id="PTX44533.1"/>
    </source>
</evidence>
<evidence type="ECO:0000256" key="2">
    <source>
        <dbReference type="ARBA" id="ARBA00009347"/>
    </source>
</evidence>
<evidence type="ECO:0000256" key="1">
    <source>
        <dbReference type="ARBA" id="ARBA00001974"/>
    </source>
</evidence>
<dbReference type="Pfam" id="PF00441">
    <property type="entry name" value="Acyl-CoA_dh_1"/>
    <property type="match status" value="1"/>
</dbReference>
<evidence type="ECO:0000256" key="11">
    <source>
        <dbReference type="RuleBase" id="RU362125"/>
    </source>
</evidence>
<accession>A0A2T6AL34</accession>
<evidence type="ECO:0000259" key="12">
    <source>
        <dbReference type="Pfam" id="PF00441"/>
    </source>
</evidence>
<comment type="catalytic activity">
    <reaction evidence="10">
        <text>glutaryl-CoA + oxidized [electron-transfer flavoprotein] + 2 H(+) = (2E)-butenoyl-CoA + reduced [electron-transfer flavoprotein] + CO2</text>
        <dbReference type="Rhea" id="RHEA:13389"/>
        <dbReference type="Rhea" id="RHEA-COMP:10685"/>
        <dbReference type="Rhea" id="RHEA-COMP:10686"/>
        <dbReference type="ChEBI" id="CHEBI:15378"/>
        <dbReference type="ChEBI" id="CHEBI:16526"/>
        <dbReference type="ChEBI" id="CHEBI:57332"/>
        <dbReference type="ChEBI" id="CHEBI:57378"/>
        <dbReference type="ChEBI" id="CHEBI:57692"/>
        <dbReference type="ChEBI" id="CHEBI:58307"/>
        <dbReference type="EC" id="1.3.8.6"/>
    </reaction>
</comment>
<evidence type="ECO:0000256" key="4">
    <source>
        <dbReference type="ARBA" id="ARBA00022827"/>
    </source>
</evidence>
<evidence type="ECO:0000256" key="10">
    <source>
        <dbReference type="ARBA" id="ARBA00049493"/>
    </source>
</evidence>
<dbReference type="Pfam" id="PF02771">
    <property type="entry name" value="Acyl-CoA_dh_N"/>
    <property type="match status" value="1"/>
</dbReference>
<comment type="pathway">
    <text evidence="8">Amino-acid metabolism; tryptophan metabolism.</text>
</comment>
<evidence type="ECO:0000256" key="5">
    <source>
        <dbReference type="ARBA" id="ARBA00022946"/>
    </source>
</evidence>
<comment type="similarity">
    <text evidence="2 11">Belongs to the acyl-CoA dehydrogenase family.</text>
</comment>
<dbReference type="EMBL" id="QBKQ01000001">
    <property type="protein sequence ID" value="PTX44533.1"/>
    <property type="molecule type" value="Genomic_DNA"/>
</dbReference>
<dbReference type="SUPFAM" id="SSF56645">
    <property type="entry name" value="Acyl-CoA dehydrogenase NM domain-like"/>
    <property type="match status" value="1"/>
</dbReference>
<feature type="domain" description="Acyl-CoA oxidase/dehydrogenase middle" evidence="13">
    <location>
        <begin position="167"/>
        <end position="258"/>
    </location>
</feature>
<dbReference type="AlphaFoldDB" id="A0A2T6AL34"/>
<dbReference type="InterPro" id="IPR046373">
    <property type="entry name" value="Acyl-CoA_Oxase/DH_mid-dom_sf"/>
</dbReference>
<dbReference type="InterPro" id="IPR006091">
    <property type="entry name" value="Acyl-CoA_Oxase/DH_mid-dom"/>
</dbReference>
<feature type="domain" description="Acyl-CoA dehydrogenase/oxidase C-terminal" evidence="12">
    <location>
        <begin position="271"/>
        <end position="412"/>
    </location>
</feature>
<sequence>MSKRVQHDVKIEGIKRLLLIKDLVTFVGNTTQMKPDLFQAPDYYNLDDLLSDEHKMVRDATREFVKREVSPIIEEAAQKAEFPKQLINGLAEIGAFGPYIPEEYGGAGLDQISYGLIMQEIERGDSGIRSTASVQSSLVMYPIFKYGTEEQKKKFLPKLASGEMIGCFGLTEPDHGSNPGGMTTNFKDKGDHYLLNGAKMWISNSPFADIAIVWAKNEEGRIHGLIVERGMEGFTTPETHNKWSLRASATGELIFDNVKVPKENLMPNKTGLGAPLGCLDSARYGIAWGAIGAAMDCYDTALRYAKEREQFGVPIAAKQLQQKKLAEMITEITKAQLMAWRLGTLRNEGKATSAQISMAKRNNVEMAIKIAREARQILGGMGITGEYSIMRHMMNLESVITYEGTHDIHLLITGLDITGHAAF</sequence>
<dbReference type="InterPro" id="IPR009100">
    <property type="entry name" value="AcylCoA_DH/oxidase_NM_dom_sf"/>
</dbReference>
<dbReference type="InterPro" id="IPR036250">
    <property type="entry name" value="AcylCo_DH-like_C"/>
</dbReference>
<evidence type="ECO:0000259" key="14">
    <source>
        <dbReference type="Pfam" id="PF02771"/>
    </source>
</evidence>
<evidence type="ECO:0000256" key="6">
    <source>
        <dbReference type="ARBA" id="ARBA00023002"/>
    </source>
</evidence>
<dbReference type="Proteomes" id="UP000244174">
    <property type="component" value="Unassembled WGS sequence"/>
</dbReference>
<dbReference type="GO" id="GO:0000062">
    <property type="term" value="F:fatty-acyl-CoA binding"/>
    <property type="evidence" value="ECO:0007669"/>
    <property type="project" value="TreeGrafter"/>
</dbReference>
<evidence type="ECO:0000256" key="9">
    <source>
        <dbReference type="ARBA" id="ARBA00039033"/>
    </source>
</evidence>
<dbReference type="InterPro" id="IPR037069">
    <property type="entry name" value="AcylCoA_DH/ox_N_sf"/>
</dbReference>
<comment type="pathway">
    <text evidence="7">Amino-acid metabolism; lysine degradation.</text>
</comment>
<dbReference type="GO" id="GO:0004361">
    <property type="term" value="F:glutaryl-CoA dehydrogenase activity"/>
    <property type="evidence" value="ECO:0007669"/>
    <property type="project" value="UniProtKB-EC"/>
</dbReference>
<dbReference type="PROSITE" id="PS00073">
    <property type="entry name" value="ACYL_COA_DH_2"/>
    <property type="match status" value="1"/>
</dbReference>
<proteinExistence type="inferred from homology"/>
<dbReference type="Gene3D" id="2.40.110.10">
    <property type="entry name" value="Butyryl-CoA Dehydrogenase, subunit A, domain 2"/>
    <property type="match status" value="1"/>
</dbReference>
<keyword evidence="3 11" id="KW-0285">Flavoprotein</keyword>
<dbReference type="EC" id="1.3.8.6" evidence="9"/>
<dbReference type="Gene3D" id="1.10.540.10">
    <property type="entry name" value="Acyl-CoA dehydrogenase/oxidase, N-terminal domain"/>
    <property type="match status" value="1"/>
</dbReference>
<organism evidence="15 16">
    <name type="scientific">Christiangramia gaetbulicola</name>
    <dbReference type="NCBI Taxonomy" id="703340"/>
    <lineage>
        <taxon>Bacteria</taxon>
        <taxon>Pseudomonadati</taxon>
        <taxon>Bacteroidota</taxon>
        <taxon>Flavobacteriia</taxon>
        <taxon>Flavobacteriales</taxon>
        <taxon>Flavobacteriaceae</taxon>
        <taxon>Christiangramia</taxon>
    </lineage>
</organism>